<name>T1JPQ4_TETUR</name>
<dbReference type="OrthoDB" id="425950at2759"/>
<keyword evidence="6 14" id="KW-0223">Dioxygenase</keyword>
<dbReference type="FunFam" id="3.90.930.40:FF:000001">
    <property type="entry name" value="ribosomal oxygenase 1 isoform X1"/>
    <property type="match status" value="1"/>
</dbReference>
<keyword evidence="7 14" id="KW-0560">Oxidoreductase</keyword>
<feature type="domain" description="JmjC" evidence="16">
    <location>
        <begin position="299"/>
        <end position="439"/>
    </location>
</feature>
<proteinExistence type="inferred from homology"/>
<evidence type="ECO:0000256" key="10">
    <source>
        <dbReference type="ARBA" id="ARBA00023163"/>
    </source>
</evidence>
<evidence type="ECO:0000256" key="13">
    <source>
        <dbReference type="ARBA" id="ARBA00047915"/>
    </source>
</evidence>
<comment type="cofactor">
    <cofactor evidence="14">
        <name>Fe(2+)</name>
        <dbReference type="ChEBI" id="CHEBI:29033"/>
    </cofactor>
    <text evidence="14">Binds 1 Fe(2+) ion per subunit.</text>
</comment>
<dbReference type="PANTHER" id="PTHR13096:SF8">
    <property type="entry name" value="RIBOSOMAL OXYGENASE 1"/>
    <property type="match status" value="1"/>
</dbReference>
<accession>T1JPQ4</accession>
<evidence type="ECO:0000256" key="9">
    <source>
        <dbReference type="ARBA" id="ARBA00023015"/>
    </source>
</evidence>
<dbReference type="InterPro" id="IPR003347">
    <property type="entry name" value="JmjC_dom"/>
</dbReference>
<evidence type="ECO:0000256" key="8">
    <source>
        <dbReference type="ARBA" id="ARBA00023004"/>
    </source>
</evidence>
<comment type="subcellular location">
    <subcellularLocation>
        <location evidence="1 14">Nucleus</location>
    </subcellularLocation>
</comment>
<dbReference type="KEGG" id="tut:107364953"/>
<evidence type="ECO:0000256" key="14">
    <source>
        <dbReference type="RuleBase" id="RU366061"/>
    </source>
</evidence>
<keyword evidence="4 14" id="KW-0479">Metal-binding</keyword>
<dbReference type="Gene3D" id="1.10.10.1500">
    <property type="entry name" value="JmjC domain-containing ribosomal oxygenase (ROX), dimer domain"/>
    <property type="match status" value="1"/>
</dbReference>
<dbReference type="GO" id="GO:0005506">
    <property type="term" value="F:iron ion binding"/>
    <property type="evidence" value="ECO:0007669"/>
    <property type="project" value="UniProtKB-UniRule"/>
</dbReference>
<keyword evidence="5" id="KW-0156">Chromatin regulator</keyword>
<reference evidence="17" key="2">
    <citation type="submission" date="2015-06" db="UniProtKB">
        <authorList>
            <consortium name="EnsemblMetazoa"/>
        </authorList>
    </citation>
    <scope>IDENTIFICATION</scope>
</reference>
<comment type="catalytic activity">
    <reaction evidence="13 14">
        <text>N(6),N(6)-dimethyl-L-lysyl(36)-[histone H3] + 2 2-oxoglutarate + 2 O2 = L-lysyl(36)-[histone H3] + 2 formaldehyde + 2 succinate + 2 CO2</text>
        <dbReference type="Rhea" id="RHEA:42032"/>
        <dbReference type="Rhea" id="RHEA-COMP:9785"/>
        <dbReference type="Rhea" id="RHEA-COMP:9787"/>
        <dbReference type="ChEBI" id="CHEBI:15379"/>
        <dbReference type="ChEBI" id="CHEBI:16526"/>
        <dbReference type="ChEBI" id="CHEBI:16810"/>
        <dbReference type="ChEBI" id="CHEBI:16842"/>
        <dbReference type="ChEBI" id="CHEBI:29969"/>
        <dbReference type="ChEBI" id="CHEBI:30031"/>
        <dbReference type="ChEBI" id="CHEBI:61976"/>
        <dbReference type="EC" id="1.14.11.27"/>
    </reaction>
</comment>
<keyword evidence="11 14" id="KW-0539">Nucleus</keyword>
<dbReference type="FunFam" id="2.60.120.650:FF:000013">
    <property type="entry name" value="Ribosomal oxygenase 1"/>
    <property type="match status" value="1"/>
</dbReference>
<organism evidence="17 18">
    <name type="scientific">Tetranychus urticae</name>
    <name type="common">Two-spotted spider mite</name>
    <dbReference type="NCBI Taxonomy" id="32264"/>
    <lineage>
        <taxon>Eukaryota</taxon>
        <taxon>Metazoa</taxon>
        <taxon>Ecdysozoa</taxon>
        <taxon>Arthropoda</taxon>
        <taxon>Chelicerata</taxon>
        <taxon>Arachnida</taxon>
        <taxon>Acari</taxon>
        <taxon>Acariformes</taxon>
        <taxon>Trombidiformes</taxon>
        <taxon>Prostigmata</taxon>
        <taxon>Eleutherengona</taxon>
        <taxon>Raphignathae</taxon>
        <taxon>Tetranychoidea</taxon>
        <taxon>Tetranychidae</taxon>
        <taxon>Tetranychus</taxon>
    </lineage>
</organism>
<protein>
    <recommendedName>
        <fullName evidence="14">Bifunctional lysine-specific demethylase and histidyl-hydroxylase</fullName>
        <ecNumber evidence="14">1.14.11.27</ecNumber>
    </recommendedName>
</protein>
<evidence type="ECO:0000256" key="4">
    <source>
        <dbReference type="ARBA" id="ARBA00022723"/>
    </source>
</evidence>
<dbReference type="GO" id="GO:0140680">
    <property type="term" value="F:histone H3K36me/H3K36me2 demethylase activity"/>
    <property type="evidence" value="ECO:0007669"/>
    <property type="project" value="UniProtKB-EC"/>
</dbReference>
<evidence type="ECO:0000256" key="2">
    <source>
        <dbReference type="ARBA" id="ARBA00010309"/>
    </source>
</evidence>
<dbReference type="GO" id="GO:0032453">
    <property type="term" value="F:histone H3K4 demethylase activity"/>
    <property type="evidence" value="ECO:0007669"/>
    <property type="project" value="TreeGrafter"/>
</dbReference>
<dbReference type="InterPro" id="IPR049043">
    <property type="entry name" value="WHD_RIOX1"/>
</dbReference>
<evidence type="ECO:0000313" key="18">
    <source>
        <dbReference type="Proteomes" id="UP000015104"/>
    </source>
</evidence>
<feature type="compositionally biased region" description="Basic residues" evidence="15">
    <location>
        <begin position="16"/>
        <end position="33"/>
    </location>
</feature>
<dbReference type="EC" id="1.14.11.27" evidence="14"/>
<evidence type="ECO:0000256" key="6">
    <source>
        <dbReference type="ARBA" id="ARBA00022964"/>
    </source>
</evidence>
<evidence type="ECO:0000256" key="11">
    <source>
        <dbReference type="ARBA" id="ARBA00023242"/>
    </source>
</evidence>
<evidence type="ECO:0000256" key="3">
    <source>
        <dbReference type="ARBA" id="ARBA00022491"/>
    </source>
</evidence>
<dbReference type="Gene3D" id="2.60.120.650">
    <property type="entry name" value="Cupin"/>
    <property type="match status" value="1"/>
</dbReference>
<keyword evidence="3" id="KW-0678">Repressor</keyword>
<comment type="function">
    <text evidence="12">Oxygenase that can act as both a histone lysine demethylase and a ribosomal histidine hydroxylase. Specifically demethylates 'Lys-4' (H3K4me) and 'Lys-36' (H3K36me) of histone H3, thereby playing a central role in histone code.</text>
</comment>
<keyword evidence="9 14" id="KW-0805">Transcription regulation</keyword>
<evidence type="ECO:0000256" key="7">
    <source>
        <dbReference type="ARBA" id="ARBA00023002"/>
    </source>
</evidence>
<dbReference type="Pfam" id="PF08007">
    <property type="entry name" value="JmjC_2"/>
    <property type="match status" value="1"/>
</dbReference>
<dbReference type="FunFam" id="1.10.10.1500:FF:000001">
    <property type="entry name" value="ribosomal oxygenase 1 isoform X1"/>
    <property type="match status" value="1"/>
</dbReference>
<dbReference type="AlphaFoldDB" id="T1JPQ4"/>
<dbReference type="HOGENOM" id="CLU_013645_4_2_1"/>
<dbReference type="OMA" id="YLEYMGV"/>
<evidence type="ECO:0000256" key="15">
    <source>
        <dbReference type="SAM" id="MobiDB-lite"/>
    </source>
</evidence>
<evidence type="ECO:0000313" key="17">
    <source>
        <dbReference type="EnsemblMetazoa" id="tetur01g00430.1"/>
    </source>
</evidence>
<evidence type="ECO:0000256" key="12">
    <source>
        <dbReference type="ARBA" id="ARBA00025670"/>
    </source>
</evidence>
<dbReference type="PROSITE" id="PS51184">
    <property type="entry name" value="JMJC"/>
    <property type="match status" value="1"/>
</dbReference>
<dbReference type="EMBL" id="CAEY01000428">
    <property type="status" value="NOT_ANNOTATED_CDS"/>
    <property type="molecule type" value="Genomic_DNA"/>
</dbReference>
<dbReference type="eggNOG" id="KOG3706">
    <property type="taxonomic scope" value="Eukaryota"/>
</dbReference>
<feature type="compositionally biased region" description="Low complexity" evidence="15">
    <location>
        <begin position="84"/>
        <end position="104"/>
    </location>
</feature>
<gene>
    <name evidence="17" type="primary">107364953</name>
</gene>
<feature type="region of interest" description="Disordered" evidence="15">
    <location>
        <begin position="13"/>
        <end position="107"/>
    </location>
</feature>
<dbReference type="SUPFAM" id="SSF51197">
    <property type="entry name" value="Clavaminate synthase-like"/>
    <property type="match status" value="1"/>
</dbReference>
<evidence type="ECO:0000256" key="5">
    <source>
        <dbReference type="ARBA" id="ARBA00022853"/>
    </source>
</evidence>
<dbReference type="EnsemblMetazoa" id="tetur01g00430.1">
    <property type="protein sequence ID" value="tetur01g00430.1"/>
    <property type="gene ID" value="tetur01g00430"/>
</dbReference>
<reference evidence="18" key="1">
    <citation type="submission" date="2011-08" db="EMBL/GenBank/DDBJ databases">
        <authorList>
            <person name="Rombauts S."/>
        </authorList>
    </citation>
    <scope>NUCLEOTIDE SEQUENCE</scope>
    <source>
        <strain evidence="18">London</strain>
    </source>
</reference>
<keyword evidence="8 14" id="KW-0408">Iron</keyword>
<dbReference type="GO" id="GO:0005730">
    <property type="term" value="C:nucleolus"/>
    <property type="evidence" value="ECO:0007669"/>
    <property type="project" value="TreeGrafter"/>
</dbReference>
<evidence type="ECO:0000259" key="16">
    <source>
        <dbReference type="PROSITE" id="PS51184"/>
    </source>
</evidence>
<keyword evidence="18" id="KW-1185">Reference proteome</keyword>
<dbReference type="Gene3D" id="3.90.930.40">
    <property type="match status" value="1"/>
</dbReference>
<dbReference type="STRING" id="32264.T1JPQ4"/>
<sequence length="644" mass="73724">MKFPKQLSAFEFYKLARGKNKKGGRQKNPKRRKSVGDDPSSVPEFDEPQSSTSKRTFGQLEEPFSSNKRVRFAEDEFDGHQSDGTDGTDGTDATDTTDASNDNTLNEKRERTFGVLFKDKVTKKSADIPNKKTRRIESILKHRQSYSLDDLRKSPFISSLDVPSKKAQEIPIRIQKEPDEDAKSTRSFSIPPFLTDSREQAKKCFQWLINPYDVDRFMSVNWEKEPLLLKRNKPNYYHGVYSTADLDRALRERHLQFTKNIDITSYINDERKTYNPDGRAYPAVVWDHFQVGCSIRLLNPQTYSRSVWKLNSILQEFFGSYVGANVYLTPAGSQGFAPHYDDIEAFVLQLEGRKLWKVYPPLDEANTLPRFSSKNFKRDELKAPPILTVELEPGDMLYFPRGFIHEAQAVEGEHSLHITLSAAQKNTYGDLLEIMLPVALQTAMEEDKTFRESLPTNYLQYMGVVHQDDLNSNRDVFVSKVKNLMTKLISHINVDSAVDQMSKRMLRESLPPVLTAQEKRSSIHGSGEFWDADSATVEGGIELAPETSIRLLRYGIVRLVMEEDAIRLYHNMENSYDPNQEIESQYVEIDSNLAPAIDYLVKNYPNYVEISSLPLEKLDEKLEISNLLFDKGLITIVEEGSDSE</sequence>
<dbReference type="GO" id="GO:0045471">
    <property type="term" value="P:response to ethanol"/>
    <property type="evidence" value="ECO:0007669"/>
    <property type="project" value="UniProtKB-ARBA"/>
</dbReference>
<dbReference type="InterPro" id="IPR039994">
    <property type="entry name" value="NO66-like"/>
</dbReference>
<feature type="compositionally biased region" description="Basic and acidic residues" evidence="15">
    <location>
        <begin position="71"/>
        <end position="83"/>
    </location>
</feature>
<evidence type="ECO:0000256" key="1">
    <source>
        <dbReference type="ARBA" id="ARBA00004123"/>
    </source>
</evidence>
<comment type="similarity">
    <text evidence="2">Belongs to the ROX family. NO66 subfamily.</text>
</comment>
<dbReference type="PANTHER" id="PTHR13096">
    <property type="entry name" value="MINA53 MYC INDUCED NUCLEAR ANTIGEN"/>
    <property type="match status" value="1"/>
</dbReference>
<dbReference type="Proteomes" id="UP000015104">
    <property type="component" value="Unassembled WGS sequence"/>
</dbReference>
<keyword evidence="10 14" id="KW-0804">Transcription</keyword>
<dbReference type="Pfam" id="PF21233">
    <property type="entry name" value="WHD_RIOX1"/>
    <property type="match status" value="1"/>
</dbReference>